<evidence type="ECO:0000313" key="8">
    <source>
        <dbReference type="Proteomes" id="UP000248798"/>
    </source>
</evidence>
<dbReference type="Pfam" id="PF01553">
    <property type="entry name" value="Acyltransferase"/>
    <property type="match status" value="1"/>
</dbReference>
<dbReference type="GO" id="GO:0006654">
    <property type="term" value="P:phosphatidic acid biosynthetic process"/>
    <property type="evidence" value="ECO:0007669"/>
    <property type="project" value="TreeGrafter"/>
</dbReference>
<gene>
    <name evidence="7" type="ORF">DO021_14365</name>
    <name evidence="6" type="ORF">EYB58_10655</name>
</gene>
<dbReference type="PANTHER" id="PTHR10434:SF11">
    <property type="entry name" value="1-ACYL-SN-GLYCEROL-3-PHOSPHATE ACYLTRANSFERASE"/>
    <property type="match status" value="1"/>
</dbReference>
<dbReference type="Proteomes" id="UP000248798">
    <property type="component" value="Unassembled WGS sequence"/>
</dbReference>
<keyword evidence="2 7" id="KW-0808">Transferase</keyword>
<evidence type="ECO:0000313" key="7">
    <source>
        <dbReference type="EMBL" id="RAM01258.1"/>
    </source>
</evidence>
<reference evidence="6 9" key="2">
    <citation type="submission" date="2019-02" db="EMBL/GenBank/DDBJ databases">
        <title>Complete genome sequence of Desulfobacter hydrogenophilus AcRS1.</title>
        <authorList>
            <person name="Marietou A."/>
            <person name="Lund M.B."/>
            <person name="Marshall I.P.G."/>
            <person name="Schreiber L."/>
            <person name="Jorgensen B."/>
        </authorList>
    </citation>
    <scope>NUCLEOTIDE SEQUENCE [LARGE SCALE GENOMIC DNA]</scope>
    <source>
        <strain evidence="6 9">AcRS1</strain>
    </source>
</reference>
<dbReference type="CDD" id="cd07989">
    <property type="entry name" value="LPLAT_AGPAT-like"/>
    <property type="match status" value="1"/>
</dbReference>
<sequence length="280" mass="31362">METQFSNAGNETKPKGFAFLSFLRDLVITLLLWGYFIFGFILFFSPFYLIAFVCAPIREAAIQCLNSLFYNGFFILVRLLMPGVGLHIDPKVKGLENCIIVCNHVSYLDPLMMIALFRRHKTIVKATFFKVPVFGWVLRAAGYIPSMPKGRMAGLMVKQIKTLASFLETGGVLFVFPEGTRNRNAGKGVLALHSGVFKIARLCRSPINVLVIRNTDKLFTPGRFLFHTDFSGTISVELAGTIQPDYDKENVSTAGLMEQAGTILNKKQRISPWAHQTDRP</sequence>
<evidence type="ECO:0000256" key="4">
    <source>
        <dbReference type="SAM" id="Phobius"/>
    </source>
</evidence>
<dbReference type="Proteomes" id="UP000293902">
    <property type="component" value="Chromosome"/>
</dbReference>
<evidence type="ECO:0000313" key="6">
    <source>
        <dbReference type="EMBL" id="QBH13342.1"/>
    </source>
</evidence>
<evidence type="ECO:0000259" key="5">
    <source>
        <dbReference type="SMART" id="SM00563"/>
    </source>
</evidence>
<dbReference type="AlphaFoldDB" id="A0A328F9I0"/>
<keyword evidence="4" id="KW-0472">Membrane</keyword>
<name>A0A328F9I0_9BACT</name>
<dbReference type="EMBL" id="CP036313">
    <property type="protein sequence ID" value="QBH13342.1"/>
    <property type="molecule type" value="Genomic_DNA"/>
</dbReference>
<keyword evidence="3 7" id="KW-0012">Acyltransferase</keyword>
<feature type="domain" description="Phospholipid/glycerol acyltransferase" evidence="5">
    <location>
        <begin position="98"/>
        <end position="215"/>
    </location>
</feature>
<dbReference type="SUPFAM" id="SSF69593">
    <property type="entry name" value="Glycerol-3-phosphate (1)-acyltransferase"/>
    <property type="match status" value="1"/>
</dbReference>
<feature type="transmembrane region" description="Helical" evidence="4">
    <location>
        <begin position="32"/>
        <end position="56"/>
    </location>
</feature>
<dbReference type="SMART" id="SM00563">
    <property type="entry name" value="PlsC"/>
    <property type="match status" value="1"/>
</dbReference>
<evidence type="ECO:0000256" key="3">
    <source>
        <dbReference type="ARBA" id="ARBA00023315"/>
    </source>
</evidence>
<feature type="transmembrane region" description="Helical" evidence="4">
    <location>
        <begin position="68"/>
        <end position="88"/>
    </location>
</feature>
<protein>
    <submittedName>
        <fullName evidence="7">1-acyl-sn-glycerol-3-phosphate acyltransferase</fullName>
    </submittedName>
</protein>
<comment type="pathway">
    <text evidence="1">Lipid metabolism.</text>
</comment>
<keyword evidence="4" id="KW-0812">Transmembrane</keyword>
<evidence type="ECO:0000313" key="9">
    <source>
        <dbReference type="Proteomes" id="UP000293902"/>
    </source>
</evidence>
<dbReference type="OrthoDB" id="9812274at2"/>
<dbReference type="PANTHER" id="PTHR10434">
    <property type="entry name" value="1-ACYL-SN-GLYCEROL-3-PHOSPHATE ACYLTRANSFERASE"/>
    <property type="match status" value="1"/>
</dbReference>
<evidence type="ECO:0000256" key="1">
    <source>
        <dbReference type="ARBA" id="ARBA00005189"/>
    </source>
</evidence>
<accession>A0A328F9I0</accession>
<keyword evidence="9" id="KW-1185">Reference proteome</keyword>
<dbReference type="GO" id="GO:0003841">
    <property type="term" value="F:1-acylglycerol-3-phosphate O-acyltransferase activity"/>
    <property type="evidence" value="ECO:0007669"/>
    <property type="project" value="TreeGrafter"/>
</dbReference>
<reference evidence="7 8" key="1">
    <citation type="submission" date="2018-06" db="EMBL/GenBank/DDBJ databases">
        <title>Complete Genome Sequence of Desulfobacter hydrogenophilus (DSM3380).</title>
        <authorList>
            <person name="Marietou A."/>
            <person name="Schreiber L."/>
            <person name="Marshall I."/>
            <person name="Jorgensen B."/>
        </authorList>
    </citation>
    <scope>NUCLEOTIDE SEQUENCE [LARGE SCALE GENOMIC DNA]</scope>
    <source>
        <strain evidence="7 8">DSM 3380</strain>
    </source>
</reference>
<keyword evidence="4" id="KW-1133">Transmembrane helix</keyword>
<dbReference type="RefSeq" id="WP_111957875.1">
    <property type="nucleotide sequence ID" value="NZ_CP036313.1"/>
</dbReference>
<organism evidence="7 8">
    <name type="scientific">Desulfobacter hydrogenophilus</name>
    <dbReference type="NCBI Taxonomy" id="2291"/>
    <lineage>
        <taxon>Bacteria</taxon>
        <taxon>Pseudomonadati</taxon>
        <taxon>Thermodesulfobacteriota</taxon>
        <taxon>Desulfobacteria</taxon>
        <taxon>Desulfobacterales</taxon>
        <taxon>Desulfobacteraceae</taxon>
        <taxon>Desulfobacter</taxon>
    </lineage>
</organism>
<dbReference type="EMBL" id="QLNI01000029">
    <property type="protein sequence ID" value="RAM01258.1"/>
    <property type="molecule type" value="Genomic_DNA"/>
</dbReference>
<evidence type="ECO:0000256" key="2">
    <source>
        <dbReference type="ARBA" id="ARBA00022679"/>
    </source>
</evidence>
<proteinExistence type="predicted"/>
<dbReference type="InterPro" id="IPR002123">
    <property type="entry name" value="Plipid/glycerol_acylTrfase"/>
</dbReference>